<gene>
    <name evidence="15" type="ORF">CP960_05895</name>
</gene>
<dbReference type="GO" id="GO:0046583">
    <property type="term" value="F:monoatomic cation efflux transmembrane transporter activity"/>
    <property type="evidence" value="ECO:0007669"/>
    <property type="project" value="TreeGrafter"/>
</dbReference>
<evidence type="ECO:0000256" key="4">
    <source>
        <dbReference type="ARBA" id="ARBA00022448"/>
    </source>
</evidence>
<dbReference type="InterPro" id="IPR051224">
    <property type="entry name" value="NiCoT_RcnA"/>
</dbReference>
<keyword evidence="3" id="KW-0171">Cobalt transport</keyword>
<keyword evidence="11 13" id="KW-0472">Membrane</keyword>
<feature type="transmembrane region" description="Helical" evidence="13">
    <location>
        <begin position="392"/>
        <end position="414"/>
    </location>
</feature>
<dbReference type="AlphaFoldDB" id="A0A2N1J3F9"/>
<comment type="similarity">
    <text evidence="13">Belongs to the NiCoT transporter (TC 2.A.52) family.</text>
</comment>
<dbReference type="PANTHER" id="PTHR40659:SF1">
    <property type="entry name" value="NICKEL_COBALT EFFLUX SYSTEM RCNA"/>
    <property type="match status" value="1"/>
</dbReference>
<accession>A0A2N1J3F9</accession>
<evidence type="ECO:0000256" key="11">
    <source>
        <dbReference type="ARBA" id="ARBA00023136"/>
    </source>
</evidence>
<keyword evidence="12" id="KW-0170">Cobalt</keyword>
<evidence type="ECO:0000313" key="16">
    <source>
        <dbReference type="Proteomes" id="UP000233248"/>
    </source>
</evidence>
<feature type="signal peptide" evidence="14">
    <location>
        <begin position="1"/>
        <end position="19"/>
    </location>
</feature>
<dbReference type="InterPro" id="IPR011541">
    <property type="entry name" value="Ni/Co_transpt_high_affinity"/>
</dbReference>
<dbReference type="GO" id="GO:0006824">
    <property type="term" value="P:cobalt ion transport"/>
    <property type="evidence" value="ECO:0007669"/>
    <property type="project" value="UniProtKB-KW"/>
</dbReference>
<keyword evidence="4 13" id="KW-0813">Transport</keyword>
<evidence type="ECO:0000256" key="2">
    <source>
        <dbReference type="ARBA" id="ARBA00004651"/>
    </source>
</evidence>
<keyword evidence="14" id="KW-0732">Signal</keyword>
<evidence type="ECO:0000256" key="8">
    <source>
        <dbReference type="ARBA" id="ARBA00022989"/>
    </source>
</evidence>
<keyword evidence="5" id="KW-1003">Cell membrane</keyword>
<dbReference type="OrthoDB" id="9812956at2"/>
<keyword evidence="10" id="KW-0921">Nickel transport</keyword>
<dbReference type="EMBL" id="NXIF01000023">
    <property type="protein sequence ID" value="PKI81090.1"/>
    <property type="molecule type" value="Genomic_DNA"/>
</dbReference>
<feature type="transmembrane region" description="Helical" evidence="13">
    <location>
        <begin position="319"/>
        <end position="339"/>
    </location>
</feature>
<keyword evidence="9" id="KW-0406">Ion transport</keyword>
<comment type="function">
    <text evidence="1">Efflux system for nickel and cobalt.</text>
</comment>
<organism evidence="15 16">
    <name type="scientific">Malaciobacter halophilus</name>
    <dbReference type="NCBI Taxonomy" id="197482"/>
    <lineage>
        <taxon>Bacteria</taxon>
        <taxon>Pseudomonadati</taxon>
        <taxon>Campylobacterota</taxon>
        <taxon>Epsilonproteobacteria</taxon>
        <taxon>Campylobacterales</taxon>
        <taxon>Arcobacteraceae</taxon>
        <taxon>Malaciobacter</taxon>
    </lineage>
</organism>
<dbReference type="GO" id="GO:0005886">
    <property type="term" value="C:plasma membrane"/>
    <property type="evidence" value="ECO:0007669"/>
    <property type="project" value="UniProtKB-SubCell"/>
</dbReference>
<feature type="transmembrane region" description="Helical" evidence="13">
    <location>
        <begin position="457"/>
        <end position="478"/>
    </location>
</feature>
<evidence type="ECO:0000256" key="7">
    <source>
        <dbReference type="ARBA" id="ARBA00022692"/>
    </source>
</evidence>
<evidence type="ECO:0000256" key="6">
    <source>
        <dbReference type="ARBA" id="ARBA00022596"/>
    </source>
</evidence>
<name>A0A2N1J3F9_9BACT</name>
<comment type="subcellular location">
    <subcellularLocation>
        <location evidence="2 13">Cell membrane</location>
        <topology evidence="2 13">Multi-pass membrane protein</topology>
    </subcellularLocation>
</comment>
<dbReference type="GO" id="GO:0032025">
    <property type="term" value="P:response to cobalt ion"/>
    <property type="evidence" value="ECO:0007669"/>
    <property type="project" value="TreeGrafter"/>
</dbReference>
<evidence type="ECO:0000256" key="9">
    <source>
        <dbReference type="ARBA" id="ARBA00023065"/>
    </source>
</evidence>
<dbReference type="RefSeq" id="WP_101184489.1">
    <property type="nucleotide sequence ID" value="NZ_CP031218.1"/>
</dbReference>
<evidence type="ECO:0000256" key="3">
    <source>
        <dbReference type="ARBA" id="ARBA00022426"/>
    </source>
</evidence>
<evidence type="ECO:0000256" key="5">
    <source>
        <dbReference type="ARBA" id="ARBA00022475"/>
    </source>
</evidence>
<dbReference type="Pfam" id="PF03824">
    <property type="entry name" value="NicO"/>
    <property type="match status" value="1"/>
</dbReference>
<feature type="transmembrane region" description="Helical" evidence="13">
    <location>
        <begin position="420"/>
        <end position="445"/>
    </location>
</feature>
<evidence type="ECO:0000256" key="10">
    <source>
        <dbReference type="ARBA" id="ARBA00023112"/>
    </source>
</evidence>
<dbReference type="GO" id="GO:0015099">
    <property type="term" value="F:nickel cation transmembrane transporter activity"/>
    <property type="evidence" value="ECO:0007669"/>
    <property type="project" value="UniProtKB-UniRule"/>
</dbReference>
<protein>
    <recommendedName>
        <fullName evidence="13">Nickel/cobalt efflux system</fullName>
    </recommendedName>
</protein>
<keyword evidence="6" id="KW-0533">Nickel</keyword>
<evidence type="ECO:0000313" key="15">
    <source>
        <dbReference type="EMBL" id="PKI81090.1"/>
    </source>
</evidence>
<keyword evidence="7 13" id="KW-0812">Transmembrane</keyword>
<proteinExistence type="inferred from homology"/>
<evidence type="ECO:0000256" key="12">
    <source>
        <dbReference type="ARBA" id="ARBA00023285"/>
    </source>
</evidence>
<evidence type="ECO:0000256" key="14">
    <source>
        <dbReference type="SAM" id="SignalP"/>
    </source>
</evidence>
<feature type="transmembrane region" description="Helical" evidence="13">
    <location>
        <begin position="281"/>
        <end position="307"/>
    </location>
</feature>
<evidence type="ECO:0000256" key="13">
    <source>
        <dbReference type="RuleBase" id="RU362101"/>
    </source>
</evidence>
<dbReference type="PROSITE" id="PS51257">
    <property type="entry name" value="PROKAR_LIPOPROTEIN"/>
    <property type="match status" value="1"/>
</dbReference>
<dbReference type="GO" id="GO:0010045">
    <property type="term" value="P:response to nickel cation"/>
    <property type="evidence" value="ECO:0007669"/>
    <property type="project" value="TreeGrafter"/>
</dbReference>
<dbReference type="Proteomes" id="UP000233248">
    <property type="component" value="Unassembled WGS sequence"/>
</dbReference>
<evidence type="ECO:0000256" key="1">
    <source>
        <dbReference type="ARBA" id="ARBA00002510"/>
    </source>
</evidence>
<feature type="transmembrane region" description="Helical" evidence="13">
    <location>
        <begin position="240"/>
        <end position="260"/>
    </location>
</feature>
<dbReference type="PANTHER" id="PTHR40659">
    <property type="entry name" value="NICKEL/COBALT EFFLUX SYSTEM RCNA"/>
    <property type="match status" value="1"/>
</dbReference>
<keyword evidence="8 13" id="KW-1133">Transmembrane helix</keyword>
<feature type="chain" id="PRO_5014793761" description="Nickel/cobalt efflux system" evidence="14">
    <location>
        <begin position="20"/>
        <end position="483"/>
    </location>
</feature>
<sequence>MLRILFCFLFTQSMIFACALCSVYSPQTKVAIKVNSTDTKINSIDIKWVITKEFTEQLKQIYDTNLDNKLDEYEMKFIQKALVDYASMKNFMTHLSYGKVIDKQNSDLVKVSSYEAKIIDGILHFFYTIDVNYDIKNDYALYIKINDDENYFVLLLEKDYLSFRNKAKVSKIVDTQSVVFHISNAAIKTQTTKKQDIIKNSAQKKEEVSIQKSKKEETLLDEFVKKVKKYLVEVQKGDTLALITLLFVSFIYGIIHALGPGHGKALAFSYFSATKSSYSKAFIISLASAFVHIIGALILVSISVFILQSVLNSFVSDSVKILTQVSAIMIMLLAFYILLQKLNNKGCSCSSCSSCSTKNSNAISFSTSSSLSLKANDKIDFKNLKKKKRSDLYFVLTAGLIPCPGTVILFIYAFVLKTYFAVLLASIAISFGMGLVIFASSFLGVSLHKLSAKSHKLTYILEIVSPIIMFILGLFLLFSSNSL</sequence>
<comment type="caution">
    <text evidence="15">The sequence shown here is derived from an EMBL/GenBank/DDBJ whole genome shotgun (WGS) entry which is preliminary data.</text>
</comment>
<reference evidence="15 16" key="1">
    <citation type="submission" date="2017-09" db="EMBL/GenBank/DDBJ databases">
        <title>Genomics of the genus Arcobacter.</title>
        <authorList>
            <person name="Perez-Cataluna A."/>
            <person name="Figueras M.J."/>
            <person name="Salas-Masso N."/>
        </authorList>
    </citation>
    <scope>NUCLEOTIDE SEQUENCE [LARGE SCALE GENOMIC DNA]</scope>
    <source>
        <strain evidence="15 16">DSM 18005</strain>
    </source>
</reference>
<keyword evidence="16" id="KW-1185">Reference proteome</keyword>